<dbReference type="InterPro" id="IPR024455">
    <property type="entry name" value="Phage_capsid"/>
</dbReference>
<evidence type="ECO:0000259" key="3">
    <source>
        <dbReference type="Pfam" id="PF05065"/>
    </source>
</evidence>
<accession>A0ABN3QLV5</accession>
<feature type="domain" description="Phage capsid-like C-terminal" evidence="3">
    <location>
        <begin position="163"/>
        <end position="432"/>
    </location>
</feature>
<dbReference type="Gene3D" id="3.30.2320.10">
    <property type="entry name" value="hypothetical protein PF0899 domain"/>
    <property type="match status" value="1"/>
</dbReference>
<proteinExistence type="predicted"/>
<organism evidence="4 5">
    <name type="scientific">Streptomyces axinellae</name>
    <dbReference type="NCBI Taxonomy" id="552788"/>
    <lineage>
        <taxon>Bacteria</taxon>
        <taxon>Bacillati</taxon>
        <taxon>Actinomycetota</taxon>
        <taxon>Actinomycetes</taxon>
        <taxon>Kitasatosporales</taxon>
        <taxon>Streptomycetaceae</taxon>
        <taxon>Streptomyces</taxon>
    </lineage>
</organism>
<sequence>MDKIEELKEQLKHHLMQAQAISAKADDEGRDFSDEERGQVTEHMGKAKEAKDGLEKAKATSTMRQALADLGEGVEINEKAGEKRNPSGLIVPDAKTSLGETFTKSPEYAGLMASAPNGKFGQKQRVQSMPVGYKSLVTGASDTSAGAWVTNDYLGQRVGLDLFQRPLTLRDVVTSGTTSSDTIEYVRMTSATNNAAPVAEATSSAAPTAPASVPGALVNNAGGGYKPESALAAAKVTTPVRTIAHWIPITKRSLSDASQIRTLIDSFLRYGLEEELEDQMVSGDGTGENFEGLANVSGVQAQAWDTNALTTLRKAKTKVRTVGRSMANAYLLNPADLETVDLLQDNEGRFYFGGPAGVGSASVLWGIPVIETEAVPAGTGYVGDFRKAILWDREQASITVTDSHADFFVRNLVAILAEMRAAFGVIQPSAFVEVDLTA</sequence>
<feature type="region of interest" description="Disordered" evidence="2">
    <location>
        <begin position="18"/>
        <end position="59"/>
    </location>
</feature>
<dbReference type="RefSeq" id="WP_344568875.1">
    <property type="nucleotide sequence ID" value="NZ_BAAARJ010000018.1"/>
</dbReference>
<dbReference type="Pfam" id="PF05065">
    <property type="entry name" value="Phage_capsid"/>
    <property type="match status" value="1"/>
</dbReference>
<dbReference type="SUPFAM" id="SSF56563">
    <property type="entry name" value="Major capsid protein gp5"/>
    <property type="match status" value="1"/>
</dbReference>
<dbReference type="Gene3D" id="3.30.2400.10">
    <property type="entry name" value="Major capsid protein gp5"/>
    <property type="match status" value="1"/>
</dbReference>
<dbReference type="Proteomes" id="UP001501447">
    <property type="component" value="Unassembled WGS sequence"/>
</dbReference>
<dbReference type="NCBIfam" id="TIGR01554">
    <property type="entry name" value="major_cap_HK97"/>
    <property type="match status" value="1"/>
</dbReference>
<dbReference type="EMBL" id="BAAARJ010000018">
    <property type="protein sequence ID" value="GAA2629640.1"/>
    <property type="molecule type" value="Genomic_DNA"/>
</dbReference>
<evidence type="ECO:0000256" key="1">
    <source>
        <dbReference type="ARBA" id="ARBA00004328"/>
    </source>
</evidence>
<comment type="caution">
    <text evidence="4">The sequence shown here is derived from an EMBL/GenBank/DDBJ whole genome shotgun (WGS) entry which is preliminary data.</text>
</comment>
<protein>
    <submittedName>
        <fullName evidence="4">Phage major capsid protein</fullName>
    </submittedName>
</protein>
<dbReference type="InterPro" id="IPR054612">
    <property type="entry name" value="Phage_capsid-like_C"/>
</dbReference>
<name>A0ABN3QLV5_9ACTN</name>
<reference evidence="4 5" key="1">
    <citation type="journal article" date="2019" name="Int. J. Syst. Evol. Microbiol.">
        <title>The Global Catalogue of Microorganisms (GCM) 10K type strain sequencing project: providing services to taxonomists for standard genome sequencing and annotation.</title>
        <authorList>
            <consortium name="The Broad Institute Genomics Platform"/>
            <consortium name="The Broad Institute Genome Sequencing Center for Infectious Disease"/>
            <person name="Wu L."/>
            <person name="Ma J."/>
        </authorList>
    </citation>
    <scope>NUCLEOTIDE SEQUENCE [LARGE SCALE GENOMIC DNA]</scope>
    <source>
        <strain evidence="4 5">JCM 16373</strain>
    </source>
</reference>
<gene>
    <name evidence="4" type="ORF">GCM10009863_51270</name>
</gene>
<evidence type="ECO:0000313" key="5">
    <source>
        <dbReference type="Proteomes" id="UP001501447"/>
    </source>
</evidence>
<feature type="compositionally biased region" description="Basic and acidic residues" evidence="2">
    <location>
        <begin position="24"/>
        <end position="58"/>
    </location>
</feature>
<evidence type="ECO:0000256" key="2">
    <source>
        <dbReference type="SAM" id="MobiDB-lite"/>
    </source>
</evidence>
<comment type="subcellular location">
    <subcellularLocation>
        <location evidence="1">Virion</location>
    </subcellularLocation>
</comment>
<keyword evidence="5" id="KW-1185">Reference proteome</keyword>
<evidence type="ECO:0000313" key="4">
    <source>
        <dbReference type="EMBL" id="GAA2629640.1"/>
    </source>
</evidence>